<proteinExistence type="predicted"/>
<dbReference type="Pfam" id="PF13610">
    <property type="entry name" value="DDE_Tnp_IS240"/>
    <property type="match status" value="1"/>
</dbReference>
<name>A0A7W8P6T4_9BURK</name>
<reference evidence="2 3" key="1">
    <citation type="submission" date="2020-08" db="EMBL/GenBank/DDBJ databases">
        <title>Genomic Encyclopedia of Type Strains, Phase IV (KMG-V): Genome sequencing to study the core and pangenomes of soil and plant-associated prokaryotes.</title>
        <authorList>
            <person name="Whitman W."/>
        </authorList>
    </citation>
    <scope>NUCLEOTIDE SEQUENCE [LARGE SCALE GENOMIC DNA]</scope>
    <source>
        <strain evidence="2 3">JPY162</strain>
    </source>
</reference>
<evidence type="ECO:0000259" key="1">
    <source>
        <dbReference type="Pfam" id="PF13610"/>
    </source>
</evidence>
<dbReference type="Proteomes" id="UP000592820">
    <property type="component" value="Unassembled WGS sequence"/>
</dbReference>
<dbReference type="AlphaFoldDB" id="A0A7W8P6T4"/>
<protein>
    <submittedName>
        <fullName evidence="2">Transposase-like protein</fullName>
    </submittedName>
</protein>
<dbReference type="EMBL" id="JACHDE010000040">
    <property type="protein sequence ID" value="MBB5405736.1"/>
    <property type="molecule type" value="Genomic_DNA"/>
</dbReference>
<dbReference type="InterPro" id="IPR032874">
    <property type="entry name" value="DDE_dom"/>
</dbReference>
<accession>A0A7W8P6T4</accession>
<feature type="domain" description="DDE" evidence="1">
    <location>
        <begin position="43"/>
        <end position="130"/>
    </location>
</feature>
<organism evidence="2 3">
    <name type="scientific">Paraburkholderia youngii</name>
    <dbReference type="NCBI Taxonomy" id="2782701"/>
    <lineage>
        <taxon>Bacteria</taxon>
        <taxon>Pseudomonadati</taxon>
        <taxon>Pseudomonadota</taxon>
        <taxon>Betaproteobacteria</taxon>
        <taxon>Burkholderiales</taxon>
        <taxon>Burkholderiaceae</taxon>
        <taxon>Paraburkholderia</taxon>
    </lineage>
</organism>
<comment type="caution">
    <text evidence="2">The sequence shown here is derived from an EMBL/GenBank/DDBJ whole genome shotgun (WGS) entry which is preliminary data.</text>
</comment>
<evidence type="ECO:0000313" key="2">
    <source>
        <dbReference type="EMBL" id="MBB5405736.1"/>
    </source>
</evidence>
<sequence>MDEPPSRSKDNGNICIAPSTSKTTRLIFFCALVVTKLRRAVTFRRPLTGTASPETFTVDKSGAKLAALEAINAERETPIRSRKNKHRNNVVEQNHRPIERIIKSMMCFKDFRCARVILSGIEVMHTIHKGKMKNDGDDRTAATPSIR</sequence>
<evidence type="ECO:0000313" key="3">
    <source>
        <dbReference type="Proteomes" id="UP000592820"/>
    </source>
</evidence>
<gene>
    <name evidence="2" type="ORF">HDG41_007832</name>
</gene>